<dbReference type="EMBL" id="CP138588">
    <property type="protein sequence ID" value="WPH02885.1"/>
    <property type="molecule type" value="Genomic_DNA"/>
</dbReference>
<dbReference type="PANTHER" id="PTHR48079:SF6">
    <property type="entry name" value="NAD(P)-BINDING DOMAIN-CONTAINING PROTEIN-RELATED"/>
    <property type="match status" value="1"/>
</dbReference>
<dbReference type="InterPro" id="IPR051783">
    <property type="entry name" value="NAD(P)-dependent_oxidoreduct"/>
</dbReference>
<name>A0AAQ3M8L3_9PEZI</name>
<evidence type="ECO:0000313" key="2">
    <source>
        <dbReference type="EMBL" id="WPH02885.1"/>
    </source>
</evidence>
<gene>
    <name evidence="2" type="ORF">R9X50_00575300</name>
</gene>
<dbReference type="GO" id="GO:0005737">
    <property type="term" value="C:cytoplasm"/>
    <property type="evidence" value="ECO:0007669"/>
    <property type="project" value="TreeGrafter"/>
</dbReference>
<dbReference type="AlphaFoldDB" id="A0AAQ3M8L3"/>
<dbReference type="SUPFAM" id="SSF51735">
    <property type="entry name" value="NAD(P)-binding Rossmann-fold domains"/>
    <property type="match status" value="1"/>
</dbReference>
<dbReference type="Proteomes" id="UP001303373">
    <property type="component" value="Chromosome 9"/>
</dbReference>
<dbReference type="PANTHER" id="PTHR48079">
    <property type="entry name" value="PROTEIN YEEZ"/>
    <property type="match status" value="1"/>
</dbReference>
<protein>
    <submittedName>
        <fullName evidence="2">NAD(P)-binding protein</fullName>
    </submittedName>
</protein>
<dbReference type="Gene3D" id="3.40.50.720">
    <property type="entry name" value="NAD(P)-binding Rossmann-like Domain"/>
    <property type="match status" value="1"/>
</dbReference>
<dbReference type="GO" id="GO:0004029">
    <property type="term" value="F:aldehyde dehydrogenase (NAD+) activity"/>
    <property type="evidence" value="ECO:0007669"/>
    <property type="project" value="TreeGrafter"/>
</dbReference>
<evidence type="ECO:0000313" key="3">
    <source>
        <dbReference type="Proteomes" id="UP001303373"/>
    </source>
</evidence>
<organism evidence="2 3">
    <name type="scientific">Acrodontium crateriforme</name>
    <dbReference type="NCBI Taxonomy" id="150365"/>
    <lineage>
        <taxon>Eukaryota</taxon>
        <taxon>Fungi</taxon>
        <taxon>Dikarya</taxon>
        <taxon>Ascomycota</taxon>
        <taxon>Pezizomycotina</taxon>
        <taxon>Dothideomycetes</taxon>
        <taxon>Dothideomycetidae</taxon>
        <taxon>Mycosphaerellales</taxon>
        <taxon>Teratosphaeriaceae</taxon>
        <taxon>Acrodontium</taxon>
    </lineage>
</organism>
<accession>A0AAQ3M8L3</accession>
<proteinExistence type="predicted"/>
<dbReference type="Pfam" id="PF01370">
    <property type="entry name" value="Epimerase"/>
    <property type="match status" value="1"/>
</dbReference>
<dbReference type="InterPro" id="IPR001509">
    <property type="entry name" value="Epimerase_deHydtase"/>
</dbReference>
<keyword evidence="3" id="KW-1185">Reference proteome</keyword>
<reference evidence="2 3" key="1">
    <citation type="submission" date="2023-11" db="EMBL/GenBank/DDBJ databases">
        <title>An acidophilic fungus is an integral part of prey digestion in a carnivorous sundew plant.</title>
        <authorList>
            <person name="Tsai I.J."/>
        </authorList>
    </citation>
    <scope>NUCLEOTIDE SEQUENCE [LARGE SCALE GENOMIC DNA]</scope>
    <source>
        <strain evidence="2">169a</strain>
    </source>
</reference>
<feature type="domain" description="NAD-dependent epimerase/dehydratase" evidence="1">
    <location>
        <begin position="5"/>
        <end position="240"/>
    </location>
</feature>
<dbReference type="InterPro" id="IPR036291">
    <property type="entry name" value="NAD(P)-bd_dom_sf"/>
</dbReference>
<sequence length="360" mass="38405">MTKLFVTGSTGFIGGDALYAIVTTHPEYEITALVRNSDKGAQVAAQHPSIKFVYGDLDSEIILEEEAKKADVVCHFAHADHEVAARAMIKGIIAGHSTENPGFLIHTSGTGILLFADIRSQTFGEALGQDVYDDLEGVAAVTSLPDDAPHREVDKIVLAAGTEHAGSVKTAIVCPPTIYGTGRGPAKTRSHQVPELARSTLEKGHGIQVNAGQTYWGNVHIHDLSALYLKLVEEAAAGGKTADWQGKPAVWGAEGYYFCENGEHVWGDVSKWIAAEAYKQGLITSDEVKNMSIEEANKCTPQGAALWGANSRAVAKRAKAVLNWEPKFASLKDTIKEAVELEGKNLGLVKGHAEKAAGKA</sequence>
<evidence type="ECO:0000259" key="1">
    <source>
        <dbReference type="Pfam" id="PF01370"/>
    </source>
</evidence>